<evidence type="ECO:0000256" key="5">
    <source>
        <dbReference type="ARBA" id="ARBA00023180"/>
    </source>
</evidence>
<evidence type="ECO:0000313" key="6">
    <source>
        <dbReference type="EMBL" id="KAJ8975716.1"/>
    </source>
</evidence>
<dbReference type="InterPro" id="IPR029058">
    <property type="entry name" value="AB_hydrolase_fold"/>
</dbReference>
<keyword evidence="7" id="KW-1185">Reference proteome</keyword>
<gene>
    <name evidence="6" type="ORF">NQ317_009255</name>
</gene>
<reference evidence="6" key="1">
    <citation type="journal article" date="2023" name="Insect Mol. Biol.">
        <title>Genome sequencing provides insights into the evolution of gene families encoding plant cell wall-degrading enzymes in longhorned beetles.</title>
        <authorList>
            <person name="Shin N.R."/>
            <person name="Okamura Y."/>
            <person name="Kirsch R."/>
            <person name="Pauchet Y."/>
        </authorList>
    </citation>
    <scope>NUCLEOTIDE SEQUENCE</scope>
    <source>
        <strain evidence="6">MMC_N1</strain>
    </source>
</reference>
<name>A0ABQ9JCG6_9CUCU</name>
<comment type="similarity">
    <text evidence="1">Belongs to the peptidase S28 family.</text>
</comment>
<keyword evidence="4" id="KW-0378">Hydrolase</keyword>
<comment type="caution">
    <text evidence="6">The sequence shown here is derived from an EMBL/GenBank/DDBJ whole genome shotgun (WGS) entry which is preliminary data.</text>
</comment>
<dbReference type="Gene3D" id="3.40.50.1820">
    <property type="entry name" value="alpha/beta hydrolase"/>
    <property type="match status" value="1"/>
</dbReference>
<proteinExistence type="inferred from homology"/>
<keyword evidence="2" id="KW-0645">Protease</keyword>
<dbReference type="PANTHER" id="PTHR11010:SF117">
    <property type="entry name" value="SERINE PROTEASE 16"/>
    <property type="match status" value="1"/>
</dbReference>
<dbReference type="PANTHER" id="PTHR11010">
    <property type="entry name" value="PROTEASE S28 PRO-X CARBOXYPEPTIDASE-RELATED"/>
    <property type="match status" value="1"/>
</dbReference>
<protein>
    <recommendedName>
        <fullName evidence="8">Serine carboxypeptidase S28</fullName>
    </recommendedName>
</protein>
<accession>A0ABQ9JCG6</accession>
<evidence type="ECO:0000256" key="3">
    <source>
        <dbReference type="ARBA" id="ARBA00022729"/>
    </source>
</evidence>
<keyword evidence="5" id="KW-0325">Glycoprotein</keyword>
<dbReference type="Pfam" id="PF05577">
    <property type="entry name" value="Peptidase_S28"/>
    <property type="match status" value="2"/>
</dbReference>
<evidence type="ECO:0000256" key="1">
    <source>
        <dbReference type="ARBA" id="ARBA00011079"/>
    </source>
</evidence>
<keyword evidence="3" id="KW-0732">Signal</keyword>
<evidence type="ECO:0000256" key="4">
    <source>
        <dbReference type="ARBA" id="ARBA00022801"/>
    </source>
</evidence>
<dbReference type="EMBL" id="JAPWTJ010000775">
    <property type="protein sequence ID" value="KAJ8975716.1"/>
    <property type="molecule type" value="Genomic_DNA"/>
</dbReference>
<organism evidence="6 7">
    <name type="scientific">Molorchus minor</name>
    <dbReference type="NCBI Taxonomy" id="1323400"/>
    <lineage>
        <taxon>Eukaryota</taxon>
        <taxon>Metazoa</taxon>
        <taxon>Ecdysozoa</taxon>
        <taxon>Arthropoda</taxon>
        <taxon>Hexapoda</taxon>
        <taxon>Insecta</taxon>
        <taxon>Pterygota</taxon>
        <taxon>Neoptera</taxon>
        <taxon>Endopterygota</taxon>
        <taxon>Coleoptera</taxon>
        <taxon>Polyphaga</taxon>
        <taxon>Cucujiformia</taxon>
        <taxon>Chrysomeloidea</taxon>
        <taxon>Cerambycidae</taxon>
        <taxon>Lamiinae</taxon>
        <taxon>Monochamini</taxon>
        <taxon>Molorchus</taxon>
    </lineage>
</organism>
<evidence type="ECO:0008006" key="8">
    <source>
        <dbReference type="Google" id="ProtNLM"/>
    </source>
</evidence>
<evidence type="ECO:0000256" key="2">
    <source>
        <dbReference type="ARBA" id="ARBA00022670"/>
    </source>
</evidence>
<evidence type="ECO:0000313" key="7">
    <source>
        <dbReference type="Proteomes" id="UP001162164"/>
    </source>
</evidence>
<dbReference type="InterPro" id="IPR008758">
    <property type="entry name" value="Peptidase_S28"/>
</dbReference>
<sequence length="236" mass="26560">MDDLIPLPSKIDLSIEKMRYLTSAQALADMAYFISLMNEEYNLSPDVKWIVFGGSYAGTLAAWARLKYPHLIHGAVSAKDDAENTLNLANFFGAITDIFAEVAQYNKLFSELSSTDDICTILRNEEIGTEIYRLAEYANGITKSAQNLHGFKQQTKRIKYLEIDFFVQQCIDVYDEKFNETFISDRVLEANINYGALNINVSNVVYVYGSYDPWTKVGLAVTTNPDSPEPACCYST</sequence>
<dbReference type="Proteomes" id="UP001162164">
    <property type="component" value="Unassembled WGS sequence"/>
</dbReference>
<dbReference type="SUPFAM" id="SSF53474">
    <property type="entry name" value="alpha/beta-Hydrolases"/>
    <property type="match status" value="1"/>
</dbReference>